<dbReference type="EMBL" id="CP048222">
    <property type="protein sequence ID" value="QHT65302.1"/>
    <property type="molecule type" value="Genomic_DNA"/>
</dbReference>
<reference evidence="1 2" key="1">
    <citation type="submission" date="2020-01" db="EMBL/GenBank/DDBJ databases">
        <authorList>
            <person name="Kim M.K."/>
        </authorList>
    </citation>
    <scope>NUCLEOTIDE SEQUENCE [LARGE SCALE GENOMIC DNA]</scope>
    <source>
        <strain evidence="1 2">172606-1</strain>
    </source>
</reference>
<dbReference type="KEGG" id="rhoz:GXP67_00740"/>
<sequence length="165" mass="19269">MNAKVFIANAERLMGQDTTDIFILAQTKQLLKDFFGANNHFLPLVDQALPSQLNQFYRLPLPMSGMCIRSSRVTTQTFINQFLNHHTMQKVVTVFIKTDEKTARTESYYKHEDIQDYLKREFPKEEYFVKDIQTVGIAPYLAVTYILEQKEESKYGYENSDAIHL</sequence>
<evidence type="ECO:0000313" key="2">
    <source>
        <dbReference type="Proteomes" id="UP000480178"/>
    </source>
</evidence>
<accession>A0A6C0GBW0</accession>
<keyword evidence="2" id="KW-1185">Reference proteome</keyword>
<organism evidence="1 2">
    <name type="scientific">Rhodocytophaga rosea</name>
    <dbReference type="NCBI Taxonomy" id="2704465"/>
    <lineage>
        <taxon>Bacteria</taxon>
        <taxon>Pseudomonadati</taxon>
        <taxon>Bacteroidota</taxon>
        <taxon>Cytophagia</taxon>
        <taxon>Cytophagales</taxon>
        <taxon>Rhodocytophagaceae</taxon>
        <taxon>Rhodocytophaga</taxon>
    </lineage>
</organism>
<dbReference type="AlphaFoldDB" id="A0A6C0GBW0"/>
<proteinExistence type="predicted"/>
<evidence type="ECO:0000313" key="1">
    <source>
        <dbReference type="EMBL" id="QHT65302.1"/>
    </source>
</evidence>
<dbReference type="Proteomes" id="UP000480178">
    <property type="component" value="Chromosome"/>
</dbReference>
<name>A0A6C0GBW0_9BACT</name>
<gene>
    <name evidence="1" type="ORF">GXP67_00740</name>
</gene>
<protein>
    <submittedName>
        <fullName evidence="1">Uncharacterized protein</fullName>
    </submittedName>
</protein>
<dbReference type="RefSeq" id="WP_162441389.1">
    <property type="nucleotide sequence ID" value="NZ_CP048222.1"/>
</dbReference>